<feature type="signal peptide" evidence="1">
    <location>
        <begin position="1"/>
        <end position="39"/>
    </location>
</feature>
<dbReference type="AlphaFoldDB" id="A0A7C3QVC7"/>
<sequence>MGDSKMIRSKKKMGKATLVVSMTLAAVTGFGVFAPSAQADYLSPPTEVSSPTSTSFPANFTTNTGATFTLNYESTSSFGNTIPTASSVPIPAGDGTGITSVSDQDLPNAALFYNGSSLDLTQVATKTSNYTATGSSGTISGQVISDVLKVGSGNTMKGATPGELVFTYQFDVTSVKPSNVGLSISQASIALFNNPGGSHLWTLGSGINVNASGTPTPLGSTLSCPGCTVLPLTGLKGLVFYNLSNETISNLEDQFSVGASGDYISPQFFVASNATNFGIGSMSVEGGGLSGSADVFVPDTPEPSTLLLLGSGLALVSFMAFRKKGNTLAI</sequence>
<comment type="caution">
    <text evidence="3">The sequence shown here is derived from an EMBL/GenBank/DDBJ whole genome shotgun (WGS) entry which is preliminary data.</text>
</comment>
<evidence type="ECO:0000313" key="3">
    <source>
        <dbReference type="EMBL" id="HFT92836.1"/>
    </source>
</evidence>
<dbReference type="EMBL" id="DTMM01000056">
    <property type="protein sequence ID" value="HFT92836.1"/>
    <property type="molecule type" value="Genomic_DNA"/>
</dbReference>
<keyword evidence="1" id="KW-0732">Signal</keyword>
<name>A0A7C3QVC7_9BACT</name>
<accession>A0A7C3QVC7</accession>
<gene>
    <name evidence="3" type="ORF">ENX03_02620</name>
</gene>
<dbReference type="InterPro" id="IPR013424">
    <property type="entry name" value="Ice-binding_C"/>
</dbReference>
<dbReference type="NCBIfam" id="TIGR02595">
    <property type="entry name" value="PEP_CTERM"/>
    <property type="match status" value="1"/>
</dbReference>
<reference evidence="3" key="1">
    <citation type="journal article" date="2020" name="mSystems">
        <title>Genome- and Community-Level Interaction Insights into Carbon Utilization and Element Cycling Functions of Hydrothermarchaeota in Hydrothermal Sediment.</title>
        <authorList>
            <person name="Zhou Z."/>
            <person name="Liu Y."/>
            <person name="Xu W."/>
            <person name="Pan J."/>
            <person name="Luo Z.H."/>
            <person name="Li M."/>
        </authorList>
    </citation>
    <scope>NUCLEOTIDE SEQUENCE [LARGE SCALE GENOMIC DNA]</scope>
    <source>
        <strain evidence="3">SpSt-902</strain>
    </source>
</reference>
<evidence type="ECO:0000259" key="2">
    <source>
        <dbReference type="Pfam" id="PF07589"/>
    </source>
</evidence>
<protein>
    <submittedName>
        <fullName evidence="3">PEP-CTERM sorting domain-containing protein</fullName>
    </submittedName>
</protein>
<evidence type="ECO:0000256" key="1">
    <source>
        <dbReference type="SAM" id="SignalP"/>
    </source>
</evidence>
<dbReference type="Pfam" id="PF07589">
    <property type="entry name" value="PEP-CTERM"/>
    <property type="match status" value="1"/>
</dbReference>
<organism evidence="3">
    <name type="scientific">Leptospirillum ferriphilum</name>
    <dbReference type="NCBI Taxonomy" id="178606"/>
    <lineage>
        <taxon>Bacteria</taxon>
        <taxon>Pseudomonadati</taxon>
        <taxon>Nitrospirota</taxon>
        <taxon>Nitrospiria</taxon>
        <taxon>Nitrospirales</taxon>
        <taxon>Nitrospiraceae</taxon>
        <taxon>Leptospirillum</taxon>
    </lineage>
</organism>
<feature type="chain" id="PRO_5027559194" evidence="1">
    <location>
        <begin position="40"/>
        <end position="330"/>
    </location>
</feature>
<proteinExistence type="predicted"/>
<feature type="domain" description="Ice-binding protein C-terminal" evidence="2">
    <location>
        <begin position="300"/>
        <end position="323"/>
    </location>
</feature>